<accession>A0ABS9DBJ2</accession>
<dbReference type="Proteomes" id="UP001521137">
    <property type="component" value="Unassembled WGS sequence"/>
</dbReference>
<dbReference type="RefSeq" id="WP_235313263.1">
    <property type="nucleotide sequence ID" value="NZ_JAKGAS010000007.1"/>
</dbReference>
<evidence type="ECO:0000256" key="2">
    <source>
        <dbReference type="ARBA" id="ARBA00008133"/>
    </source>
</evidence>
<dbReference type="InterPro" id="IPR036108">
    <property type="entry name" value="4pyrrol_syn_uPrphyn_synt_sf"/>
</dbReference>
<comment type="catalytic activity">
    <reaction evidence="8 9">
        <text>hydroxymethylbilane = uroporphyrinogen III + H2O</text>
        <dbReference type="Rhea" id="RHEA:18965"/>
        <dbReference type="ChEBI" id="CHEBI:15377"/>
        <dbReference type="ChEBI" id="CHEBI:57308"/>
        <dbReference type="ChEBI" id="CHEBI:57845"/>
        <dbReference type="EC" id="4.2.1.75"/>
    </reaction>
</comment>
<evidence type="ECO:0000256" key="1">
    <source>
        <dbReference type="ARBA" id="ARBA00004772"/>
    </source>
</evidence>
<evidence type="ECO:0000256" key="3">
    <source>
        <dbReference type="ARBA" id="ARBA00013109"/>
    </source>
</evidence>
<dbReference type="EC" id="4.2.1.75" evidence="3 9"/>
<gene>
    <name evidence="11" type="ORF">L0668_13670</name>
</gene>
<proteinExistence type="inferred from homology"/>
<dbReference type="SUPFAM" id="SSF69618">
    <property type="entry name" value="HemD-like"/>
    <property type="match status" value="1"/>
</dbReference>
<evidence type="ECO:0000256" key="6">
    <source>
        <dbReference type="ARBA" id="ARBA00037589"/>
    </source>
</evidence>
<sequence length="239" mass="26380">MSYLLLRPQAKCQASAKAFNQAGLNTIACGLIDTLVDDQAITKLPDKMAQLTKESNILVIVTSTVAAQQSVLLKQKWPANIQFFAVGASTAQILKSAAINVIVPQEPRTEGLLALPELNNVTNKTVIIMKGYGGRELLVESLKARGAQVQEWEVYKRQRVTQPLSTQDWHPEQIHCIIATSGEVIEAAFDYFELAWLIKQKWIVVSQRTAQIAAKLGVEQIKISKDASDQALIQCVQQL</sequence>
<dbReference type="InterPro" id="IPR003754">
    <property type="entry name" value="4pyrrol_synth_uPrphyn_synth"/>
</dbReference>
<comment type="similarity">
    <text evidence="2 9">Belongs to the uroporphyrinogen-III synthase family.</text>
</comment>
<organism evidence="11 12">
    <name type="scientific">Paraglaciecola algarum</name>
    <dbReference type="NCBI Taxonomy" id="3050085"/>
    <lineage>
        <taxon>Bacteria</taxon>
        <taxon>Pseudomonadati</taxon>
        <taxon>Pseudomonadota</taxon>
        <taxon>Gammaproteobacteria</taxon>
        <taxon>Alteromonadales</taxon>
        <taxon>Alteromonadaceae</taxon>
        <taxon>Paraglaciecola</taxon>
    </lineage>
</organism>
<dbReference type="Gene3D" id="3.40.50.10090">
    <property type="match status" value="2"/>
</dbReference>
<comment type="function">
    <text evidence="6 9">Catalyzes cyclization of the linear tetrapyrrole, hydroxymethylbilane, to the macrocyclic uroporphyrinogen III.</text>
</comment>
<dbReference type="CDD" id="cd06578">
    <property type="entry name" value="HemD"/>
    <property type="match status" value="1"/>
</dbReference>
<name>A0ABS9DBJ2_9ALTE</name>
<evidence type="ECO:0000256" key="4">
    <source>
        <dbReference type="ARBA" id="ARBA00023239"/>
    </source>
</evidence>
<comment type="caution">
    <text evidence="11">The sequence shown here is derived from an EMBL/GenBank/DDBJ whole genome shotgun (WGS) entry which is preliminary data.</text>
</comment>
<comment type="pathway">
    <text evidence="1 9">Porphyrin-containing compound metabolism; protoporphyrin-IX biosynthesis; coproporphyrinogen-III from 5-aminolevulinate: step 3/4.</text>
</comment>
<dbReference type="PANTHER" id="PTHR38042">
    <property type="entry name" value="UROPORPHYRINOGEN-III SYNTHASE, CHLOROPLASTIC"/>
    <property type="match status" value="1"/>
</dbReference>
<evidence type="ECO:0000256" key="8">
    <source>
        <dbReference type="ARBA" id="ARBA00048617"/>
    </source>
</evidence>
<evidence type="ECO:0000256" key="9">
    <source>
        <dbReference type="RuleBase" id="RU366031"/>
    </source>
</evidence>
<keyword evidence="4 9" id="KW-0456">Lyase</keyword>
<reference evidence="11 12" key="1">
    <citation type="submission" date="2022-01" db="EMBL/GenBank/DDBJ databases">
        <title>Paraglaciecola sp. G1-23.</title>
        <authorList>
            <person name="Jin M.S."/>
            <person name="Han D.M."/>
            <person name="Kim H.M."/>
            <person name="Jeon C.O."/>
        </authorList>
    </citation>
    <scope>NUCLEOTIDE SEQUENCE [LARGE SCALE GENOMIC DNA]</scope>
    <source>
        <strain evidence="11 12">G1-23</strain>
    </source>
</reference>
<protein>
    <recommendedName>
        <fullName evidence="7 9">Uroporphyrinogen-III synthase</fullName>
        <ecNumber evidence="3 9">4.2.1.75</ecNumber>
    </recommendedName>
</protein>
<dbReference type="PANTHER" id="PTHR38042:SF1">
    <property type="entry name" value="UROPORPHYRINOGEN-III SYNTHASE, CHLOROPLASTIC"/>
    <property type="match status" value="1"/>
</dbReference>
<keyword evidence="12" id="KW-1185">Reference proteome</keyword>
<evidence type="ECO:0000256" key="7">
    <source>
        <dbReference type="ARBA" id="ARBA00040167"/>
    </source>
</evidence>
<dbReference type="Pfam" id="PF02602">
    <property type="entry name" value="HEM4"/>
    <property type="match status" value="1"/>
</dbReference>
<evidence type="ECO:0000313" key="12">
    <source>
        <dbReference type="Proteomes" id="UP001521137"/>
    </source>
</evidence>
<keyword evidence="5 9" id="KW-0627">Porphyrin biosynthesis</keyword>
<evidence type="ECO:0000313" key="11">
    <source>
        <dbReference type="EMBL" id="MCF2949164.1"/>
    </source>
</evidence>
<dbReference type="EMBL" id="JAKGAS010000007">
    <property type="protein sequence ID" value="MCF2949164.1"/>
    <property type="molecule type" value="Genomic_DNA"/>
</dbReference>
<feature type="domain" description="Tetrapyrrole biosynthesis uroporphyrinogen III synthase" evidence="10">
    <location>
        <begin position="16"/>
        <end position="234"/>
    </location>
</feature>
<evidence type="ECO:0000256" key="5">
    <source>
        <dbReference type="ARBA" id="ARBA00023244"/>
    </source>
</evidence>
<dbReference type="InterPro" id="IPR039793">
    <property type="entry name" value="UROS/Hem4"/>
</dbReference>
<evidence type="ECO:0000259" key="10">
    <source>
        <dbReference type="Pfam" id="PF02602"/>
    </source>
</evidence>